<evidence type="ECO:0000313" key="2">
    <source>
        <dbReference type="EMBL" id="PHT73832.1"/>
    </source>
</evidence>
<protein>
    <submittedName>
        <fullName evidence="2">Uncharacterized protein</fullName>
    </submittedName>
</protein>
<evidence type="ECO:0000313" key="3">
    <source>
        <dbReference type="Proteomes" id="UP000222542"/>
    </source>
</evidence>
<feature type="region of interest" description="Disordered" evidence="1">
    <location>
        <begin position="58"/>
        <end position="90"/>
    </location>
</feature>
<reference evidence="2 3" key="2">
    <citation type="journal article" date="2017" name="Genome Biol.">
        <title>New reference genome sequences of hot pepper reveal the massive evolution of plant disease-resistance genes by retroduplication.</title>
        <authorList>
            <person name="Kim S."/>
            <person name="Park J."/>
            <person name="Yeom S.I."/>
            <person name="Kim Y.M."/>
            <person name="Seo E."/>
            <person name="Kim K.T."/>
            <person name="Kim M.S."/>
            <person name="Lee J.M."/>
            <person name="Cheong K."/>
            <person name="Shin H.S."/>
            <person name="Kim S.B."/>
            <person name="Han K."/>
            <person name="Lee J."/>
            <person name="Park M."/>
            <person name="Lee H.A."/>
            <person name="Lee H.Y."/>
            <person name="Lee Y."/>
            <person name="Oh S."/>
            <person name="Lee J.H."/>
            <person name="Choi E."/>
            <person name="Choi E."/>
            <person name="Lee S.E."/>
            <person name="Jeon J."/>
            <person name="Kim H."/>
            <person name="Choi G."/>
            <person name="Song H."/>
            <person name="Lee J."/>
            <person name="Lee S.C."/>
            <person name="Kwon J.K."/>
            <person name="Lee H.Y."/>
            <person name="Koo N."/>
            <person name="Hong Y."/>
            <person name="Kim R.W."/>
            <person name="Kang W.H."/>
            <person name="Huh J.H."/>
            <person name="Kang B.C."/>
            <person name="Yang T.J."/>
            <person name="Lee Y.H."/>
            <person name="Bennetzen J.L."/>
            <person name="Choi D."/>
        </authorList>
    </citation>
    <scope>NUCLEOTIDE SEQUENCE [LARGE SCALE GENOMIC DNA]</scope>
    <source>
        <strain evidence="3">cv. CM334</strain>
    </source>
</reference>
<accession>A0A2G2YVQ9</accession>
<keyword evidence="3" id="KW-1185">Reference proteome</keyword>
<dbReference type="EMBL" id="AYRZ02000008">
    <property type="protein sequence ID" value="PHT73832.1"/>
    <property type="molecule type" value="Genomic_DNA"/>
</dbReference>
<name>A0A2G2YVQ9_CAPAN</name>
<sequence>MPVSRISFNCASADDEEKHRYEGLKFNKTLTLSPRAELKIYKLEVVVDDDVVNTFSPDTPKCATPERADLSGERINLDEPSKDEYRQADT</sequence>
<reference evidence="2 3" key="1">
    <citation type="journal article" date="2014" name="Nat. Genet.">
        <title>Genome sequence of the hot pepper provides insights into the evolution of pungency in Capsicum species.</title>
        <authorList>
            <person name="Kim S."/>
            <person name="Park M."/>
            <person name="Yeom S.I."/>
            <person name="Kim Y.M."/>
            <person name="Lee J.M."/>
            <person name="Lee H.A."/>
            <person name="Seo E."/>
            <person name="Choi J."/>
            <person name="Cheong K."/>
            <person name="Kim K.T."/>
            <person name="Jung K."/>
            <person name="Lee G.W."/>
            <person name="Oh S.K."/>
            <person name="Bae C."/>
            <person name="Kim S.B."/>
            <person name="Lee H.Y."/>
            <person name="Kim S.Y."/>
            <person name="Kim M.S."/>
            <person name="Kang B.C."/>
            <person name="Jo Y.D."/>
            <person name="Yang H.B."/>
            <person name="Jeong H.J."/>
            <person name="Kang W.H."/>
            <person name="Kwon J.K."/>
            <person name="Shin C."/>
            <person name="Lim J.Y."/>
            <person name="Park J.H."/>
            <person name="Huh J.H."/>
            <person name="Kim J.S."/>
            <person name="Kim B.D."/>
            <person name="Cohen O."/>
            <person name="Paran I."/>
            <person name="Suh M.C."/>
            <person name="Lee S.B."/>
            <person name="Kim Y.K."/>
            <person name="Shin Y."/>
            <person name="Noh S.J."/>
            <person name="Park J."/>
            <person name="Seo Y.S."/>
            <person name="Kwon S.Y."/>
            <person name="Kim H.A."/>
            <person name="Park J.M."/>
            <person name="Kim H.J."/>
            <person name="Choi S.B."/>
            <person name="Bosland P.W."/>
            <person name="Reeves G."/>
            <person name="Jo S.H."/>
            <person name="Lee B.W."/>
            <person name="Cho H.T."/>
            <person name="Choi H.S."/>
            <person name="Lee M.S."/>
            <person name="Yu Y."/>
            <person name="Do Choi Y."/>
            <person name="Park B.S."/>
            <person name="van Deynze A."/>
            <person name="Ashrafi H."/>
            <person name="Hill T."/>
            <person name="Kim W.T."/>
            <person name="Pai H.S."/>
            <person name="Ahn H.K."/>
            <person name="Yeam I."/>
            <person name="Giovannoni J.J."/>
            <person name="Rose J.K."/>
            <person name="Sorensen I."/>
            <person name="Lee S.J."/>
            <person name="Kim R.W."/>
            <person name="Choi I.Y."/>
            <person name="Choi B.S."/>
            <person name="Lim J.S."/>
            <person name="Lee Y.H."/>
            <person name="Choi D."/>
        </authorList>
    </citation>
    <scope>NUCLEOTIDE SEQUENCE [LARGE SCALE GENOMIC DNA]</scope>
    <source>
        <strain evidence="3">cv. CM334</strain>
    </source>
</reference>
<comment type="caution">
    <text evidence="2">The sequence shown here is derived from an EMBL/GenBank/DDBJ whole genome shotgun (WGS) entry which is preliminary data.</text>
</comment>
<gene>
    <name evidence="2" type="ORF">T459_21109</name>
</gene>
<evidence type="ECO:0000256" key="1">
    <source>
        <dbReference type="SAM" id="MobiDB-lite"/>
    </source>
</evidence>
<feature type="compositionally biased region" description="Basic and acidic residues" evidence="1">
    <location>
        <begin position="64"/>
        <end position="90"/>
    </location>
</feature>
<dbReference type="Proteomes" id="UP000222542">
    <property type="component" value="Unassembled WGS sequence"/>
</dbReference>
<organism evidence="2 3">
    <name type="scientific">Capsicum annuum</name>
    <name type="common">Capsicum pepper</name>
    <dbReference type="NCBI Taxonomy" id="4072"/>
    <lineage>
        <taxon>Eukaryota</taxon>
        <taxon>Viridiplantae</taxon>
        <taxon>Streptophyta</taxon>
        <taxon>Embryophyta</taxon>
        <taxon>Tracheophyta</taxon>
        <taxon>Spermatophyta</taxon>
        <taxon>Magnoliopsida</taxon>
        <taxon>eudicotyledons</taxon>
        <taxon>Gunneridae</taxon>
        <taxon>Pentapetalae</taxon>
        <taxon>asterids</taxon>
        <taxon>lamiids</taxon>
        <taxon>Solanales</taxon>
        <taxon>Solanaceae</taxon>
        <taxon>Solanoideae</taxon>
        <taxon>Capsiceae</taxon>
        <taxon>Capsicum</taxon>
    </lineage>
</organism>
<proteinExistence type="predicted"/>
<dbReference type="AlphaFoldDB" id="A0A2G2YVQ9"/>
<dbReference type="Gramene" id="PHT73832">
    <property type="protein sequence ID" value="PHT73832"/>
    <property type="gene ID" value="T459_21109"/>
</dbReference>